<keyword evidence="3" id="KW-1185">Reference proteome</keyword>
<reference evidence="2 3" key="1">
    <citation type="submission" date="2019-03" db="EMBL/GenBank/DDBJ databases">
        <title>First draft genome of Liparis tanakae, snailfish: a comprehensive survey of snailfish specific genes.</title>
        <authorList>
            <person name="Kim W."/>
            <person name="Song I."/>
            <person name="Jeong J.-H."/>
            <person name="Kim D."/>
            <person name="Kim S."/>
            <person name="Ryu S."/>
            <person name="Song J.Y."/>
            <person name="Lee S.K."/>
        </authorList>
    </citation>
    <scope>NUCLEOTIDE SEQUENCE [LARGE SCALE GENOMIC DNA]</scope>
    <source>
        <tissue evidence="2">Muscle</tissue>
    </source>
</reference>
<dbReference type="Proteomes" id="UP000314294">
    <property type="component" value="Unassembled WGS sequence"/>
</dbReference>
<protein>
    <submittedName>
        <fullName evidence="2">Uncharacterized protein</fullName>
    </submittedName>
</protein>
<evidence type="ECO:0000256" key="1">
    <source>
        <dbReference type="SAM" id="MobiDB-lite"/>
    </source>
</evidence>
<proteinExistence type="predicted"/>
<evidence type="ECO:0000313" key="2">
    <source>
        <dbReference type="EMBL" id="TNN59635.1"/>
    </source>
</evidence>
<sequence length="120" mass="13360">MNCYSATNDEDDVGRQAARTSWWKSVGGDLDTRSPTASVFNRIDLNINRVNTHGLPPEEPGKEEDSPGALRRRQEVLGPGAPEDPGVWASRWDGDGVPDLDSGDWDLSICREKDFQQYEI</sequence>
<dbReference type="EMBL" id="SRLO01000351">
    <property type="protein sequence ID" value="TNN59635.1"/>
    <property type="molecule type" value="Genomic_DNA"/>
</dbReference>
<name>A0A4Z2H2U5_9TELE</name>
<accession>A0A4Z2H2U5</accession>
<evidence type="ECO:0000313" key="3">
    <source>
        <dbReference type="Proteomes" id="UP000314294"/>
    </source>
</evidence>
<dbReference type="AlphaFoldDB" id="A0A4Z2H2U5"/>
<feature type="region of interest" description="Disordered" evidence="1">
    <location>
        <begin position="50"/>
        <end position="95"/>
    </location>
</feature>
<organism evidence="2 3">
    <name type="scientific">Liparis tanakae</name>
    <name type="common">Tanaka's snailfish</name>
    <dbReference type="NCBI Taxonomy" id="230148"/>
    <lineage>
        <taxon>Eukaryota</taxon>
        <taxon>Metazoa</taxon>
        <taxon>Chordata</taxon>
        <taxon>Craniata</taxon>
        <taxon>Vertebrata</taxon>
        <taxon>Euteleostomi</taxon>
        <taxon>Actinopterygii</taxon>
        <taxon>Neopterygii</taxon>
        <taxon>Teleostei</taxon>
        <taxon>Neoteleostei</taxon>
        <taxon>Acanthomorphata</taxon>
        <taxon>Eupercaria</taxon>
        <taxon>Perciformes</taxon>
        <taxon>Cottioidei</taxon>
        <taxon>Cottales</taxon>
        <taxon>Liparidae</taxon>
        <taxon>Liparis</taxon>
    </lineage>
</organism>
<gene>
    <name evidence="2" type="ORF">EYF80_030121</name>
</gene>
<comment type="caution">
    <text evidence="2">The sequence shown here is derived from an EMBL/GenBank/DDBJ whole genome shotgun (WGS) entry which is preliminary data.</text>
</comment>